<evidence type="ECO:0000259" key="2">
    <source>
        <dbReference type="Pfam" id="PF00248"/>
    </source>
</evidence>
<protein>
    <recommendedName>
        <fullName evidence="2">NADP-dependent oxidoreductase domain-containing protein</fullName>
    </recommendedName>
</protein>
<dbReference type="Proteomes" id="UP000229081">
    <property type="component" value="Chromosome"/>
</dbReference>
<dbReference type="InterPro" id="IPR036812">
    <property type="entry name" value="NAD(P)_OxRdtase_dom_sf"/>
</dbReference>
<dbReference type="EMBL" id="CP024923">
    <property type="protein sequence ID" value="ATY33301.1"/>
    <property type="molecule type" value="Genomic_DNA"/>
</dbReference>
<gene>
    <name evidence="3" type="ORF">CVN68_16120</name>
</gene>
<feature type="domain" description="NADP-dependent oxidoreductase" evidence="2">
    <location>
        <begin position="215"/>
        <end position="424"/>
    </location>
</feature>
<keyword evidence="4" id="KW-1185">Reference proteome</keyword>
<dbReference type="PANTHER" id="PTHR43312">
    <property type="entry name" value="D-THREO-ALDOSE 1-DEHYDROGENASE"/>
    <property type="match status" value="1"/>
</dbReference>
<organism evidence="3 4">
    <name type="scientific">Sphingomonas psychrotolerans</name>
    <dbReference type="NCBI Taxonomy" id="1327635"/>
    <lineage>
        <taxon>Bacteria</taxon>
        <taxon>Pseudomonadati</taxon>
        <taxon>Pseudomonadota</taxon>
        <taxon>Alphaproteobacteria</taxon>
        <taxon>Sphingomonadales</taxon>
        <taxon>Sphingomonadaceae</taxon>
        <taxon>Sphingomonas</taxon>
    </lineage>
</organism>
<accession>A0A2K8MPG0</accession>
<dbReference type="PANTHER" id="PTHR43312:SF1">
    <property type="entry name" value="NADP-DEPENDENT OXIDOREDUCTASE DOMAIN-CONTAINING PROTEIN"/>
    <property type="match status" value="1"/>
</dbReference>
<sequence length="428" mass="45547">MADRAPGGHARDAGGQYPPRDLPRLYAARISAVVCARHPCPANRRAGRGVVGASPGPARGDGFGALPVCARPGIRARSDAGRRQYPPRADAGAVGGLASFFLGQSARARTADRDHCRRGSVLMRFRKLGRAGLDLSELAIGVSAGDPGDTAAAIASAFDLGVNTVTICAGDREAAGLLAGTGGIRAVHVCATATSRVPFDLPSPHVPAWQAYPGSHLRAEAEALLGRLGIERLALVQLPAWCPEWLHEGDWLETLVRLRDEGKIAGFGVSLFDHDLDAALEAVASGLIDAVQLMYNIFDQGAAAALLPLCEKHNVGVVVRSPLYYGAITPAFARTPAFPDGDWRSGYFFDEHRCETAERVRQLEGLVAPPDRSVTDMALRFCLSHPAVSTVAVGMHQRMHLEANLRAIEQGPLEADRHAALAQHKWLC</sequence>
<dbReference type="Gene3D" id="3.20.20.100">
    <property type="entry name" value="NADP-dependent oxidoreductase domain"/>
    <property type="match status" value="1"/>
</dbReference>
<dbReference type="AlphaFoldDB" id="A0A2K8MPG0"/>
<evidence type="ECO:0000313" key="4">
    <source>
        <dbReference type="Proteomes" id="UP000229081"/>
    </source>
</evidence>
<dbReference type="KEGG" id="sphc:CVN68_16120"/>
<dbReference type="SUPFAM" id="SSF51430">
    <property type="entry name" value="NAD(P)-linked oxidoreductase"/>
    <property type="match status" value="1"/>
</dbReference>
<dbReference type="InterPro" id="IPR023210">
    <property type="entry name" value="NADP_OxRdtase_dom"/>
</dbReference>
<evidence type="ECO:0000256" key="1">
    <source>
        <dbReference type="SAM" id="MobiDB-lite"/>
    </source>
</evidence>
<dbReference type="Pfam" id="PF00248">
    <property type="entry name" value="Aldo_ket_red"/>
    <property type="match status" value="1"/>
</dbReference>
<name>A0A2K8MPG0_9SPHN</name>
<feature type="region of interest" description="Disordered" evidence="1">
    <location>
        <begin position="1"/>
        <end position="21"/>
    </location>
</feature>
<proteinExistence type="predicted"/>
<evidence type="ECO:0000313" key="3">
    <source>
        <dbReference type="EMBL" id="ATY33301.1"/>
    </source>
</evidence>
<dbReference type="InterPro" id="IPR053135">
    <property type="entry name" value="AKR2_Oxidoreductase"/>
</dbReference>
<reference evidence="3 4" key="1">
    <citation type="submission" date="2017-11" db="EMBL/GenBank/DDBJ databases">
        <title>Complete genome sequence of Sphingomonas sp. Strain Cra20, a psychrotolerant potential plant growth promoting rhizobacteria.</title>
        <authorList>
            <person name="Luo Y."/>
        </authorList>
    </citation>
    <scope>NUCLEOTIDE SEQUENCE [LARGE SCALE GENOMIC DNA]</scope>
    <source>
        <strain evidence="3 4">Cra20</strain>
    </source>
</reference>